<protein>
    <recommendedName>
        <fullName evidence="3">LXG domain of WXG superfamily protein</fullName>
    </recommendedName>
</protein>
<dbReference type="KEGG" id="pxv:FXF36_01980"/>
<proteinExistence type="predicted"/>
<dbReference type="Proteomes" id="UP000327030">
    <property type="component" value="Chromosome 1"/>
</dbReference>
<dbReference type="RefSeq" id="WP_151622220.1">
    <property type="nucleotide sequence ID" value="NZ_CP043028.1"/>
</dbReference>
<evidence type="ECO:0000313" key="2">
    <source>
        <dbReference type="Proteomes" id="UP000327030"/>
    </source>
</evidence>
<gene>
    <name evidence="1" type="ORF">FXF36_01980</name>
</gene>
<accession>A0A5P6VM37</accession>
<evidence type="ECO:0008006" key="3">
    <source>
        <dbReference type="Google" id="ProtNLM"/>
    </source>
</evidence>
<dbReference type="EMBL" id="CP043028">
    <property type="protein sequence ID" value="QFJ53723.1"/>
    <property type="molecule type" value="Genomic_DNA"/>
</dbReference>
<reference evidence="2" key="1">
    <citation type="submission" date="2019-08" db="EMBL/GenBank/DDBJ databases">
        <title>Complete Genome Sequence of the Polysaccharide-Degrading Rumen Bacterium Pseudobutyrivibrio xylanivorans MA3014.</title>
        <authorList>
            <person name="Palevich N."/>
            <person name="Maclean P.H."/>
            <person name="Kelly W.J."/>
            <person name="Leahy S.C."/>
            <person name="Rakonjac J."/>
            <person name="Attwood G.T."/>
        </authorList>
    </citation>
    <scope>NUCLEOTIDE SEQUENCE [LARGE SCALE GENOMIC DNA]</scope>
    <source>
        <strain evidence="2">MA3014</strain>
    </source>
</reference>
<dbReference type="AlphaFoldDB" id="A0A5P6VM37"/>
<organism evidence="1 2">
    <name type="scientific">Pseudobutyrivibrio xylanivorans</name>
    <dbReference type="NCBI Taxonomy" id="185007"/>
    <lineage>
        <taxon>Bacteria</taxon>
        <taxon>Bacillati</taxon>
        <taxon>Bacillota</taxon>
        <taxon>Clostridia</taxon>
        <taxon>Lachnospirales</taxon>
        <taxon>Lachnospiraceae</taxon>
        <taxon>Pseudobutyrivibrio</taxon>
    </lineage>
</organism>
<sequence>MAENNEIKTGVALLNYVQEITNITTSLGNAMTEVYTAKTALEGAYIGEAKEEMTMYIGSLYAHIQKMVTLYGSLMTYIYNAYETMEDKDEILSKWILSNWGVEVQVKDGQIVPPSGNAS</sequence>
<dbReference type="OrthoDB" id="2073376at2"/>
<evidence type="ECO:0000313" key="1">
    <source>
        <dbReference type="EMBL" id="QFJ53723.1"/>
    </source>
</evidence>
<name>A0A5P6VM37_PSEXY</name>